<organism evidence="4 5">
    <name type="scientific">Kitasatospora gansuensis</name>
    <dbReference type="NCBI Taxonomy" id="258050"/>
    <lineage>
        <taxon>Bacteria</taxon>
        <taxon>Bacillati</taxon>
        <taxon>Actinomycetota</taxon>
        <taxon>Actinomycetes</taxon>
        <taxon>Kitasatosporales</taxon>
        <taxon>Streptomycetaceae</taxon>
        <taxon>Kitasatospora</taxon>
    </lineage>
</organism>
<feature type="compositionally biased region" description="Low complexity" evidence="1">
    <location>
        <begin position="167"/>
        <end position="177"/>
    </location>
</feature>
<dbReference type="Pfam" id="PF01471">
    <property type="entry name" value="PG_binding_1"/>
    <property type="match status" value="1"/>
</dbReference>
<dbReference type="GO" id="GO:0009253">
    <property type="term" value="P:peptidoglycan catabolic process"/>
    <property type="evidence" value="ECO:0007669"/>
    <property type="project" value="InterPro"/>
</dbReference>
<dbReference type="EMBL" id="JACHJR010000001">
    <property type="protein sequence ID" value="MBB4946815.1"/>
    <property type="molecule type" value="Genomic_DNA"/>
</dbReference>
<feature type="region of interest" description="Disordered" evidence="1">
    <location>
        <begin position="166"/>
        <end position="191"/>
    </location>
</feature>
<dbReference type="Gene3D" id="1.10.101.10">
    <property type="entry name" value="PGBD-like superfamily/PGBD"/>
    <property type="match status" value="1"/>
</dbReference>
<evidence type="ECO:0000259" key="3">
    <source>
        <dbReference type="Pfam" id="PF01510"/>
    </source>
</evidence>
<dbReference type="Proteomes" id="UP000573327">
    <property type="component" value="Unassembled WGS sequence"/>
</dbReference>
<keyword evidence="5" id="KW-1185">Reference proteome</keyword>
<dbReference type="PANTHER" id="PTHR11022">
    <property type="entry name" value="PEPTIDOGLYCAN RECOGNITION PROTEIN"/>
    <property type="match status" value="1"/>
</dbReference>
<feature type="domain" description="Peptidoglycan binding-like" evidence="2">
    <location>
        <begin position="204"/>
        <end position="257"/>
    </location>
</feature>
<dbReference type="Pfam" id="PF01510">
    <property type="entry name" value="Amidase_2"/>
    <property type="match status" value="1"/>
</dbReference>
<gene>
    <name evidence="4" type="ORF">F4556_002350</name>
</gene>
<evidence type="ECO:0000256" key="1">
    <source>
        <dbReference type="SAM" id="MobiDB-lite"/>
    </source>
</evidence>
<protein>
    <recommendedName>
        <fullName evidence="6">N-acetylmuramoyl-L-alanine amidase</fullName>
    </recommendedName>
</protein>
<dbReference type="AlphaFoldDB" id="A0A7W7WHK4"/>
<sequence length="265" mass="28184">MQFVSRADRGAPQPKAPFTRIDVTRGVKIHYEGTAVPADLAGPDQHHRCAGRVNAIEASHMADRNEGWISIAYTAVVCPHSVVFEGRGAHVKNGANGGSSLNAAHYAVCAMVGDSGLTEPTEAMLHGLRDAVEWLQRDGGAGPEIKGHRDGYATSCPGGPLYAWVQAGAPRPGSTAPAPAPTPTPPPSGPDWPGVYLRATTHHEAARIWQQRMRDRGWQIDVDGWFGPASAEVARRFQAEKSLQPVDGIVGPVTWAAAWTAPVTN</sequence>
<feature type="compositionally biased region" description="Pro residues" evidence="1">
    <location>
        <begin position="178"/>
        <end position="190"/>
    </location>
</feature>
<evidence type="ECO:0000259" key="2">
    <source>
        <dbReference type="Pfam" id="PF01471"/>
    </source>
</evidence>
<dbReference type="SUPFAM" id="SSF55846">
    <property type="entry name" value="N-acetylmuramoyl-L-alanine amidase-like"/>
    <property type="match status" value="1"/>
</dbReference>
<accession>A0A7W7WHK4</accession>
<dbReference type="InterPro" id="IPR002477">
    <property type="entry name" value="Peptidoglycan-bd-like"/>
</dbReference>
<dbReference type="InterPro" id="IPR015510">
    <property type="entry name" value="PGRP"/>
</dbReference>
<dbReference type="InterPro" id="IPR036366">
    <property type="entry name" value="PGBDSf"/>
</dbReference>
<proteinExistence type="predicted"/>
<dbReference type="InterPro" id="IPR036365">
    <property type="entry name" value="PGBD-like_sf"/>
</dbReference>
<name>A0A7W7WHK4_9ACTN</name>
<evidence type="ECO:0000313" key="5">
    <source>
        <dbReference type="Proteomes" id="UP000573327"/>
    </source>
</evidence>
<dbReference type="CDD" id="cd06583">
    <property type="entry name" value="PGRP"/>
    <property type="match status" value="1"/>
</dbReference>
<evidence type="ECO:0000313" key="4">
    <source>
        <dbReference type="EMBL" id="MBB4946815.1"/>
    </source>
</evidence>
<dbReference type="InterPro" id="IPR036505">
    <property type="entry name" value="Amidase/PGRP_sf"/>
</dbReference>
<reference evidence="4 5" key="1">
    <citation type="submission" date="2020-08" db="EMBL/GenBank/DDBJ databases">
        <title>Sequencing the genomes of 1000 actinobacteria strains.</title>
        <authorList>
            <person name="Klenk H.-P."/>
        </authorList>
    </citation>
    <scope>NUCLEOTIDE SEQUENCE [LARGE SCALE GENOMIC DNA]</scope>
    <source>
        <strain evidence="4 5">DSM 44786</strain>
    </source>
</reference>
<dbReference type="InterPro" id="IPR002502">
    <property type="entry name" value="Amidase_domain"/>
</dbReference>
<feature type="domain" description="N-acetylmuramoyl-L-alanine amidase" evidence="3">
    <location>
        <begin position="54"/>
        <end position="158"/>
    </location>
</feature>
<comment type="caution">
    <text evidence="4">The sequence shown here is derived from an EMBL/GenBank/DDBJ whole genome shotgun (WGS) entry which is preliminary data.</text>
</comment>
<evidence type="ECO:0008006" key="6">
    <source>
        <dbReference type="Google" id="ProtNLM"/>
    </source>
</evidence>
<dbReference type="GO" id="GO:0008745">
    <property type="term" value="F:N-acetylmuramoyl-L-alanine amidase activity"/>
    <property type="evidence" value="ECO:0007669"/>
    <property type="project" value="InterPro"/>
</dbReference>
<dbReference type="SUPFAM" id="SSF47090">
    <property type="entry name" value="PGBD-like"/>
    <property type="match status" value="1"/>
</dbReference>
<dbReference type="RefSeq" id="WP_184914070.1">
    <property type="nucleotide sequence ID" value="NZ_JACHJR010000001.1"/>
</dbReference>
<dbReference type="Gene3D" id="3.40.80.10">
    <property type="entry name" value="Peptidoglycan recognition protein-like"/>
    <property type="match status" value="1"/>
</dbReference>
<dbReference type="PANTHER" id="PTHR11022:SF41">
    <property type="entry name" value="PEPTIDOGLYCAN-RECOGNITION PROTEIN LC-RELATED"/>
    <property type="match status" value="1"/>
</dbReference>